<keyword evidence="9" id="KW-0406">Ion transport</keyword>
<keyword evidence="14" id="KW-0449">Lipoprotein</keyword>
<comment type="subcellular location">
    <subcellularLocation>
        <location evidence="1">Cell outer membrane</location>
        <topology evidence="1">Multi-pass membrane protein</topology>
    </subcellularLocation>
</comment>
<name>A0A060NF64_9BURK</name>
<dbReference type="GO" id="GO:0006811">
    <property type="term" value="P:monoatomic ion transport"/>
    <property type="evidence" value="ECO:0007669"/>
    <property type="project" value="UniProtKB-KW"/>
</dbReference>
<evidence type="ECO:0000256" key="11">
    <source>
        <dbReference type="ARBA" id="ARBA00023136"/>
    </source>
</evidence>
<dbReference type="Proteomes" id="UP000067461">
    <property type="component" value="Chromosome"/>
</dbReference>
<keyword evidence="11" id="KW-0472">Membrane</keyword>
<accession>A0A060NF64</accession>
<dbReference type="GO" id="GO:0015159">
    <property type="term" value="F:polysaccharide transmembrane transporter activity"/>
    <property type="evidence" value="ECO:0007669"/>
    <property type="project" value="InterPro"/>
</dbReference>
<dbReference type="GO" id="GO:0046930">
    <property type="term" value="C:pore complex"/>
    <property type="evidence" value="ECO:0007669"/>
    <property type="project" value="UniProtKB-KW"/>
</dbReference>
<dbReference type="KEGG" id="cbaa:SRAA_0102"/>
<feature type="domain" description="Polysaccharide export protein N-terminal" evidence="15">
    <location>
        <begin position="41"/>
        <end position="114"/>
    </location>
</feature>
<keyword evidence="7" id="KW-0732">Signal</keyword>
<feature type="domain" description="Soluble ligand binding" evidence="16">
    <location>
        <begin position="205"/>
        <end position="248"/>
    </location>
</feature>
<evidence type="ECO:0000256" key="1">
    <source>
        <dbReference type="ARBA" id="ARBA00004571"/>
    </source>
</evidence>
<evidence type="ECO:0000256" key="2">
    <source>
        <dbReference type="ARBA" id="ARBA00009450"/>
    </source>
</evidence>
<keyword evidence="4" id="KW-1134">Transmembrane beta strand</keyword>
<feature type="domain" description="SLBB" evidence="17">
    <location>
        <begin position="121"/>
        <end position="198"/>
    </location>
</feature>
<dbReference type="GO" id="GO:0015288">
    <property type="term" value="F:porin activity"/>
    <property type="evidence" value="ECO:0007669"/>
    <property type="project" value="UniProtKB-KW"/>
</dbReference>
<comment type="similarity">
    <text evidence="2">Belongs to the BexD/CtrA/VexA family.</text>
</comment>
<dbReference type="STRING" id="1458425.SRAA_0102"/>
<protein>
    <submittedName>
        <fullName evidence="18">Periplasmic protein involved in polysaccharide export</fullName>
    </submittedName>
</protein>
<evidence type="ECO:0000256" key="7">
    <source>
        <dbReference type="ARBA" id="ARBA00022729"/>
    </source>
</evidence>
<dbReference type="PANTHER" id="PTHR33619:SF3">
    <property type="entry name" value="POLYSACCHARIDE EXPORT PROTEIN GFCE-RELATED"/>
    <property type="match status" value="1"/>
</dbReference>
<evidence type="ECO:0000259" key="17">
    <source>
        <dbReference type="Pfam" id="PF22461"/>
    </source>
</evidence>
<evidence type="ECO:0000256" key="6">
    <source>
        <dbReference type="ARBA" id="ARBA00022692"/>
    </source>
</evidence>
<keyword evidence="19" id="KW-1185">Reference proteome</keyword>
<dbReference type="Pfam" id="PF10531">
    <property type="entry name" value="SLBB"/>
    <property type="match status" value="2"/>
</dbReference>
<evidence type="ECO:0000256" key="14">
    <source>
        <dbReference type="ARBA" id="ARBA00023288"/>
    </source>
</evidence>
<keyword evidence="13" id="KW-0998">Cell outer membrane</keyword>
<sequence length="680" mass="72921">MVAPTQFQSFVQQSTGQLLPIFGAQLFAQPQTFAPISNIAVPGSYVLGPGDTVQLNVWGLADFAAALTIDRHGQVQVPRAGPLTLAGVRAEQLEGVLRNHLGRVLVNFELSATVANLRSIQVYVVGQASRPGTYTISSLSTLINALFASGGPSANGSMRAIELRRANRTVTTLDLYRFIALGDKSQDVLLQPGDVIVIPPVGPQVAVTGAFDQAALYELKPGATISDVLAPGGGVPVLAATQMALLERIDPQAIPARQVAQLALDAAGLRTVLRDGDILTLLSISPEFANAVTLQGAVAAPLRHPWTPGMRLSQLIPQTEALIQANFFQRQNQLVQLIGGPQGGAQALQRHFQINAEAINWDYAVIERLNRQTLQRQLIPFNLGRLVLQRDATQDLELQPGDVVTIFTLSDLQAPLQRQERVVRIEGEVAVPGVYVALPGETLPQLIRRIGGLTPHAYVFGTHLARESVRRQQQQNLDQLIARLESGLQAQSAQQVAALQGGADAARASILIEAQREAQRQQVQRLRTMRSNGRVALEIDPRDTSLAALPNLPLENGDHIVVPSVPGFVSAFGAVNNENTFIFRPGRTVGDVFRLAGLTAEADASQAFVLRADGTILASADQGGWFGGGLEAVALMPGDTVVVPQREVRETGWNLFLRNARDITQVLANLGLGLAALRTL</sequence>
<proteinExistence type="inferred from homology"/>
<evidence type="ECO:0000259" key="16">
    <source>
        <dbReference type="Pfam" id="PF10531"/>
    </source>
</evidence>
<reference evidence="18 19" key="1">
    <citation type="journal article" date="2014" name="Nat. Commun.">
        <title>Physiological and genomic features of highly alkaliphilic hydrogen-utilizing Betaproteobacteria from a continental serpentinizing site.</title>
        <authorList>
            <person name="Suzuki S."/>
            <person name="Kuenen J.G."/>
            <person name="Schipper K."/>
            <person name="van der Velde S."/>
            <person name="Ishii S."/>
            <person name="Wu A."/>
            <person name="Sorokin D.Y."/>
            <person name="Tenney A."/>
            <person name="Meng X.Y."/>
            <person name="Morrill P.L."/>
            <person name="Kamagata Y."/>
            <person name="Muyzer G."/>
            <person name="Nealson K.H."/>
        </authorList>
    </citation>
    <scope>NUCLEOTIDE SEQUENCE [LARGE SCALE GENOMIC DNA]</scope>
    <source>
        <strain evidence="18 19">A1</strain>
    </source>
</reference>
<evidence type="ECO:0000256" key="10">
    <source>
        <dbReference type="ARBA" id="ARBA00023114"/>
    </source>
</evidence>
<keyword evidence="10" id="KW-0626">Porin</keyword>
<evidence type="ECO:0000313" key="18">
    <source>
        <dbReference type="EMBL" id="BAO79956.1"/>
    </source>
</evidence>
<evidence type="ECO:0000256" key="8">
    <source>
        <dbReference type="ARBA" id="ARBA00023047"/>
    </source>
</evidence>
<dbReference type="InterPro" id="IPR019554">
    <property type="entry name" value="Soluble_ligand-bd"/>
</dbReference>
<evidence type="ECO:0000313" key="19">
    <source>
        <dbReference type="Proteomes" id="UP000067461"/>
    </source>
</evidence>
<evidence type="ECO:0000256" key="5">
    <source>
        <dbReference type="ARBA" id="ARBA00022597"/>
    </source>
</evidence>
<organism evidence="18 19">
    <name type="scientific">Serpentinimonas raichei</name>
    <dbReference type="NCBI Taxonomy" id="1458425"/>
    <lineage>
        <taxon>Bacteria</taxon>
        <taxon>Pseudomonadati</taxon>
        <taxon>Pseudomonadota</taxon>
        <taxon>Betaproteobacteria</taxon>
        <taxon>Burkholderiales</taxon>
        <taxon>Comamonadaceae</taxon>
        <taxon>Serpentinimonas</taxon>
    </lineage>
</organism>
<dbReference type="InterPro" id="IPR003715">
    <property type="entry name" value="Poly_export_N"/>
</dbReference>
<dbReference type="Pfam" id="PF02563">
    <property type="entry name" value="Poly_export"/>
    <property type="match status" value="1"/>
</dbReference>
<keyword evidence="8" id="KW-0625">Polysaccharide transport</keyword>
<dbReference type="Pfam" id="PF22461">
    <property type="entry name" value="SLBB_2"/>
    <property type="match status" value="1"/>
</dbReference>
<dbReference type="InterPro" id="IPR049712">
    <property type="entry name" value="Poly_export"/>
</dbReference>
<feature type="domain" description="Soluble ligand binding" evidence="16">
    <location>
        <begin position="422"/>
        <end position="459"/>
    </location>
</feature>
<evidence type="ECO:0000256" key="3">
    <source>
        <dbReference type="ARBA" id="ARBA00022448"/>
    </source>
</evidence>
<dbReference type="PANTHER" id="PTHR33619">
    <property type="entry name" value="POLYSACCHARIDE EXPORT PROTEIN GFCE-RELATED"/>
    <property type="match status" value="1"/>
</dbReference>
<evidence type="ECO:0000256" key="13">
    <source>
        <dbReference type="ARBA" id="ARBA00023237"/>
    </source>
</evidence>
<evidence type="ECO:0000256" key="9">
    <source>
        <dbReference type="ARBA" id="ARBA00023065"/>
    </source>
</evidence>
<evidence type="ECO:0000259" key="15">
    <source>
        <dbReference type="Pfam" id="PF02563"/>
    </source>
</evidence>
<dbReference type="RefSeq" id="WP_231849296.1">
    <property type="nucleotide sequence ID" value="NZ_AP014568.1"/>
</dbReference>
<keyword evidence="6" id="KW-0812">Transmembrane</keyword>
<evidence type="ECO:0000256" key="12">
    <source>
        <dbReference type="ARBA" id="ARBA00023139"/>
    </source>
</evidence>
<keyword evidence="12" id="KW-0564">Palmitate</keyword>
<keyword evidence="3" id="KW-0813">Transport</keyword>
<dbReference type="HOGENOM" id="CLU_011447_2_1_4"/>
<dbReference type="EMBL" id="AP014568">
    <property type="protein sequence ID" value="BAO79956.1"/>
    <property type="molecule type" value="Genomic_DNA"/>
</dbReference>
<dbReference type="Gene3D" id="3.10.560.10">
    <property type="entry name" value="Outer membrane lipoprotein wza domain like"/>
    <property type="match status" value="4"/>
</dbReference>
<keyword evidence="5" id="KW-0762">Sugar transport</keyword>
<dbReference type="AlphaFoldDB" id="A0A060NF64"/>
<dbReference type="GO" id="GO:0009279">
    <property type="term" value="C:cell outer membrane"/>
    <property type="evidence" value="ECO:0007669"/>
    <property type="project" value="UniProtKB-SubCell"/>
</dbReference>
<gene>
    <name evidence="18" type="ORF">SRAA_0102</name>
</gene>
<evidence type="ECO:0000256" key="4">
    <source>
        <dbReference type="ARBA" id="ARBA00022452"/>
    </source>
</evidence>
<dbReference type="InterPro" id="IPR054765">
    <property type="entry name" value="SLBB_dom"/>
</dbReference>